<dbReference type="PANTHER" id="PTHR36836:SF1">
    <property type="entry name" value="COLANIC ACID BIOSYNTHESIS PROTEIN WCAK"/>
    <property type="match status" value="1"/>
</dbReference>
<accession>A0ABY8PNW5</accession>
<dbReference type="EMBL" id="CP069362">
    <property type="protein sequence ID" value="WGS64284.1"/>
    <property type="molecule type" value="Genomic_DNA"/>
</dbReference>
<keyword evidence="3" id="KW-1185">Reference proteome</keyword>
<gene>
    <name evidence="2" type="ORF">JRV97_07850</name>
</gene>
<dbReference type="Pfam" id="PF04230">
    <property type="entry name" value="PS_pyruv_trans"/>
    <property type="match status" value="1"/>
</dbReference>
<proteinExistence type="predicted"/>
<evidence type="ECO:0000313" key="3">
    <source>
        <dbReference type="Proteomes" id="UP001232493"/>
    </source>
</evidence>
<dbReference type="InterPro" id="IPR007345">
    <property type="entry name" value="Polysacch_pyruvyl_Trfase"/>
</dbReference>
<dbReference type="GO" id="GO:0016740">
    <property type="term" value="F:transferase activity"/>
    <property type="evidence" value="ECO:0007669"/>
    <property type="project" value="UniProtKB-KW"/>
</dbReference>
<evidence type="ECO:0000313" key="2">
    <source>
        <dbReference type="EMBL" id="WGS64284.1"/>
    </source>
</evidence>
<dbReference type="Proteomes" id="UP001232493">
    <property type="component" value="Chromosome"/>
</dbReference>
<feature type="domain" description="Polysaccharide pyruvyl transferase" evidence="1">
    <location>
        <begin position="14"/>
        <end position="277"/>
    </location>
</feature>
<dbReference type="RefSeq" id="WP_280997816.1">
    <property type="nucleotide sequence ID" value="NZ_CP069362.1"/>
</dbReference>
<evidence type="ECO:0000259" key="1">
    <source>
        <dbReference type="Pfam" id="PF04230"/>
    </source>
</evidence>
<reference evidence="2 3" key="1">
    <citation type="submission" date="2021-02" db="EMBL/GenBank/DDBJ databases">
        <title>Characterization of Marinitoga sp. nov. str. BP5-C20A.</title>
        <authorList>
            <person name="Erauso G."/>
            <person name="Postec A."/>
        </authorList>
    </citation>
    <scope>NUCLEOTIDE SEQUENCE [LARGE SCALE GENOMIC DNA]</scope>
    <source>
        <strain evidence="2 3">BP5-C20A</strain>
    </source>
</reference>
<dbReference type="PANTHER" id="PTHR36836">
    <property type="entry name" value="COLANIC ACID BIOSYNTHESIS PROTEIN WCAK"/>
    <property type="match status" value="1"/>
</dbReference>
<sequence>MKKIFLIGYYGYANFGDEMLFESILEVFKEINFDGKIYTISDKIKLNKKYEFKIIGIDKYDFPKIISTIKEIDLLIYGGGNLFQTETSLRSFLYYDFLFNVAKHYKKNVLFLSQGFGHFKHKYATARLKKILKYKNLYGILRDETSFKFAKMCSDNFDLGTDIGMLKYKNIIFEKDPQKCHISLIIKNRKNWDKIIYILKQVNISRITPIVFNKSQDSIFAYEFFEKYKGKINISFPVSEENKIINEILKSQFIISDRLHGGILSLYLGVPVIMYKNHKNYRVFKTIDKEYDLFFRSEDDMINSLSKLNSFEFEKMQKKYITKLNETHEKIVGMVKTFL</sequence>
<protein>
    <submittedName>
        <fullName evidence="2">Polysaccharide pyruvyl transferase family protein</fullName>
    </submittedName>
</protein>
<keyword evidence="2" id="KW-0808">Transferase</keyword>
<name>A0ABY8PNW5_9BACT</name>
<organism evidence="2 3">
    <name type="scientific">Marinitoga aeolica</name>
    <dbReference type="NCBI Taxonomy" id="2809031"/>
    <lineage>
        <taxon>Bacteria</taxon>
        <taxon>Thermotogati</taxon>
        <taxon>Thermotogota</taxon>
        <taxon>Thermotogae</taxon>
        <taxon>Petrotogales</taxon>
        <taxon>Petrotogaceae</taxon>
        <taxon>Marinitoga</taxon>
    </lineage>
</organism>